<keyword evidence="3" id="KW-0285">Flavoprotein</keyword>
<organism evidence="7 8">
    <name type="scientific">Lymnaea stagnalis</name>
    <name type="common">Great pond snail</name>
    <name type="synonym">Helix stagnalis</name>
    <dbReference type="NCBI Taxonomy" id="6523"/>
    <lineage>
        <taxon>Eukaryota</taxon>
        <taxon>Metazoa</taxon>
        <taxon>Spiralia</taxon>
        <taxon>Lophotrochozoa</taxon>
        <taxon>Mollusca</taxon>
        <taxon>Gastropoda</taxon>
        <taxon>Heterobranchia</taxon>
        <taxon>Euthyneura</taxon>
        <taxon>Panpulmonata</taxon>
        <taxon>Hygrophila</taxon>
        <taxon>Lymnaeoidea</taxon>
        <taxon>Lymnaeidae</taxon>
        <taxon>Lymnaea</taxon>
    </lineage>
</organism>
<dbReference type="PANTHER" id="PTHR11552:SF147">
    <property type="entry name" value="CHOLINE DEHYDROGENASE, MITOCHONDRIAL"/>
    <property type="match status" value="1"/>
</dbReference>
<evidence type="ECO:0000256" key="4">
    <source>
        <dbReference type="ARBA" id="ARBA00022827"/>
    </source>
</evidence>
<accession>A0AAV2HYL6</accession>
<evidence type="ECO:0000259" key="6">
    <source>
        <dbReference type="PROSITE" id="PS00624"/>
    </source>
</evidence>
<dbReference type="SUPFAM" id="SSF51905">
    <property type="entry name" value="FAD/NAD(P)-binding domain"/>
    <property type="match status" value="1"/>
</dbReference>
<comment type="cofactor">
    <cofactor evidence="1 5">
        <name>FAD</name>
        <dbReference type="ChEBI" id="CHEBI:57692"/>
    </cofactor>
</comment>
<feature type="binding site" evidence="5">
    <location>
        <position position="126"/>
    </location>
    <ligand>
        <name>FAD</name>
        <dbReference type="ChEBI" id="CHEBI:57692"/>
    </ligand>
</feature>
<evidence type="ECO:0000256" key="3">
    <source>
        <dbReference type="ARBA" id="ARBA00022630"/>
    </source>
</evidence>
<evidence type="ECO:0000313" key="7">
    <source>
        <dbReference type="EMBL" id="CAL1539289.1"/>
    </source>
</evidence>
<keyword evidence="8" id="KW-1185">Reference proteome</keyword>
<dbReference type="EMBL" id="CAXITT010000335">
    <property type="protein sequence ID" value="CAL1539289.1"/>
    <property type="molecule type" value="Genomic_DNA"/>
</dbReference>
<proteinExistence type="inferred from homology"/>
<dbReference type="AlphaFoldDB" id="A0AAV2HYL6"/>
<feature type="domain" description="Glucose-methanol-choline oxidoreductase N-terminal" evidence="6">
    <location>
        <begin position="299"/>
        <end position="313"/>
    </location>
</feature>
<comment type="similarity">
    <text evidence="2">Belongs to the GMC oxidoreductase family.</text>
</comment>
<dbReference type="Proteomes" id="UP001497497">
    <property type="component" value="Unassembled WGS sequence"/>
</dbReference>
<feature type="binding site" evidence="5">
    <location>
        <position position="379"/>
    </location>
    <ligand>
        <name>substrate</name>
    </ligand>
</feature>
<dbReference type="PANTHER" id="PTHR11552">
    <property type="entry name" value="GLUCOSE-METHANOL-CHOLINE GMC OXIDOREDUCTASE"/>
    <property type="match status" value="1"/>
</dbReference>
<keyword evidence="4 5" id="KW-0274">FAD</keyword>
<reference evidence="7 8" key="1">
    <citation type="submission" date="2024-04" db="EMBL/GenBank/DDBJ databases">
        <authorList>
            <consortium name="Genoscope - CEA"/>
            <person name="William W."/>
        </authorList>
    </citation>
    <scope>NUCLEOTIDE SEQUENCE [LARGE SCALE GENOMIC DNA]</scope>
</reference>
<evidence type="ECO:0000256" key="5">
    <source>
        <dbReference type="PIRSR" id="PIRSR000137-2"/>
    </source>
</evidence>
<evidence type="ECO:0000256" key="1">
    <source>
        <dbReference type="ARBA" id="ARBA00001974"/>
    </source>
</evidence>
<dbReference type="Gene3D" id="3.30.560.10">
    <property type="entry name" value="Glucose Oxidase, domain 3"/>
    <property type="match status" value="1"/>
</dbReference>
<dbReference type="GO" id="GO:0050660">
    <property type="term" value="F:flavin adenine dinucleotide binding"/>
    <property type="evidence" value="ECO:0007669"/>
    <property type="project" value="InterPro"/>
</dbReference>
<dbReference type="InterPro" id="IPR012132">
    <property type="entry name" value="GMC_OxRdtase"/>
</dbReference>
<sequence length="607" mass="67945">MSAIKLTVAFVAVAVCVKVFIVDSNFFHCARCKKLTSTFNKSYDFIIVGAGSAGCVVAGRLSEDPNVTVLLLEAGDHDFDNPLLLIPALSPLIPNTDLDWQYLTEPQSNALKGLKDGRSFWPRGKVMGGSGSINEMQYVRGSRHDYDRWARYLGDDQWDYRHVLPYFKKSENIQIENLKNSDYHGKEGEITINHIKSQPINDILIQAAQSVGYPKNLDYNGKSLEGIFHSQVNYKNDQRWSTSQAFIHPVLDRPNLHVAIHSHVTKVVIENHRATGVQVIRNGRKYVINAQKEVILSAGAIGSPHILMLSGIGPKKQLEDLKIPVVADLPVGENLQDHILFDVGVKINKSLTISVDSLTSVWTYIQYKLFGSGPLGSPCFVELLAFKSTTKETREQDWPDLQIHFVNILPHSDVMKTFDYTEDVNAHLLGRDQFKFGFMCAPTLLRPESTGKITLQSSDPFDYPLIQANYMDKQNDVEVLIRGIQECEKIISADVMKGIGAELSEKRAAFPCQDHRYKSHEYWECLVRHRPLTSYHPVGTCKMGPRGDPTAVVDSNLRVHGISGLRVVDASIMPWIVSGNTNAPTIMIAEKAVDLIKNRQPLSQLNL</sequence>
<evidence type="ECO:0000313" key="8">
    <source>
        <dbReference type="Proteomes" id="UP001497497"/>
    </source>
</evidence>
<gene>
    <name evidence="7" type="ORF">GSLYS_00013108001</name>
</gene>
<name>A0AAV2HYL6_LYMST</name>
<dbReference type="Pfam" id="PF05199">
    <property type="entry name" value="GMC_oxred_C"/>
    <property type="match status" value="1"/>
</dbReference>
<dbReference type="InterPro" id="IPR036188">
    <property type="entry name" value="FAD/NAD-bd_sf"/>
</dbReference>
<dbReference type="Pfam" id="PF00732">
    <property type="entry name" value="GMC_oxred_N"/>
    <property type="match status" value="1"/>
</dbReference>
<protein>
    <recommendedName>
        <fullName evidence="6">Glucose-methanol-choline oxidoreductase N-terminal domain-containing protein</fullName>
    </recommendedName>
</protein>
<evidence type="ECO:0000256" key="2">
    <source>
        <dbReference type="ARBA" id="ARBA00010790"/>
    </source>
</evidence>
<dbReference type="InterPro" id="IPR000172">
    <property type="entry name" value="GMC_OxRdtase_N"/>
</dbReference>
<comment type="caution">
    <text evidence="7">The sequence shown here is derived from an EMBL/GenBank/DDBJ whole genome shotgun (WGS) entry which is preliminary data.</text>
</comment>
<feature type="binding site" evidence="5">
    <location>
        <position position="264"/>
    </location>
    <ligand>
        <name>FAD</name>
        <dbReference type="ChEBI" id="CHEBI:57692"/>
    </ligand>
</feature>
<dbReference type="PROSITE" id="PS00624">
    <property type="entry name" value="GMC_OXRED_2"/>
    <property type="match status" value="1"/>
</dbReference>
<dbReference type="GO" id="GO:0016614">
    <property type="term" value="F:oxidoreductase activity, acting on CH-OH group of donors"/>
    <property type="evidence" value="ECO:0007669"/>
    <property type="project" value="InterPro"/>
</dbReference>
<dbReference type="SUPFAM" id="SSF54373">
    <property type="entry name" value="FAD-linked reductases, C-terminal domain"/>
    <property type="match status" value="1"/>
</dbReference>
<dbReference type="PIRSF" id="PIRSF000137">
    <property type="entry name" value="Alcohol_oxidase"/>
    <property type="match status" value="1"/>
</dbReference>
<dbReference type="InterPro" id="IPR007867">
    <property type="entry name" value="GMC_OxRtase_C"/>
</dbReference>
<dbReference type="Gene3D" id="3.50.50.60">
    <property type="entry name" value="FAD/NAD(P)-binding domain"/>
    <property type="match status" value="1"/>
</dbReference>